<protein>
    <submittedName>
        <fullName evidence="5">HAD-IB family hydrolase</fullName>
    </submittedName>
</protein>
<dbReference type="GO" id="GO:0016787">
    <property type="term" value="F:hydrolase activity"/>
    <property type="evidence" value="ECO:0007669"/>
    <property type="project" value="UniProtKB-KW"/>
</dbReference>
<gene>
    <name evidence="5" type="ORF">C0630_11700</name>
</gene>
<dbReference type="GO" id="GO:0046872">
    <property type="term" value="F:metal ion binding"/>
    <property type="evidence" value="ECO:0007669"/>
    <property type="project" value="UniProtKB-KW"/>
</dbReference>
<comment type="caution">
    <text evidence="5">The sequence shown here is derived from an EMBL/GenBank/DDBJ whole genome shotgun (WGS) entry which is preliminary data.</text>
</comment>
<keyword evidence="2 5" id="KW-0378">Hydrolase</keyword>
<dbReference type="AlphaFoldDB" id="A0A2N6CVK3"/>
<dbReference type="InterPro" id="IPR006385">
    <property type="entry name" value="HAD_hydro_SerB1"/>
</dbReference>
<evidence type="ECO:0000313" key="6">
    <source>
        <dbReference type="Proteomes" id="UP000235015"/>
    </source>
</evidence>
<name>A0A2N6CVK3_9GAMM</name>
<dbReference type="EMBL" id="PKUN01000021">
    <property type="protein sequence ID" value="PLX61234.1"/>
    <property type="molecule type" value="Genomic_DNA"/>
</dbReference>
<keyword evidence="3" id="KW-0460">Magnesium</keyword>
<feature type="region of interest" description="Disordered" evidence="4">
    <location>
        <begin position="1"/>
        <end position="24"/>
    </location>
</feature>
<evidence type="ECO:0000256" key="1">
    <source>
        <dbReference type="ARBA" id="ARBA00022723"/>
    </source>
</evidence>
<dbReference type="Pfam" id="PF12710">
    <property type="entry name" value="HAD"/>
    <property type="match status" value="1"/>
</dbReference>
<evidence type="ECO:0000256" key="2">
    <source>
        <dbReference type="ARBA" id="ARBA00022801"/>
    </source>
</evidence>
<reference evidence="5 6" key="1">
    <citation type="submission" date="2017-11" db="EMBL/GenBank/DDBJ databases">
        <title>Genome-resolved metagenomics identifies genetic mobility, metabolic interactions, and unexpected diversity in perchlorate-reducing communities.</title>
        <authorList>
            <person name="Barnum T.P."/>
            <person name="Figueroa I.A."/>
            <person name="Carlstrom C.I."/>
            <person name="Lucas L.N."/>
            <person name="Engelbrektson A.L."/>
            <person name="Coates J.D."/>
        </authorList>
    </citation>
    <scope>NUCLEOTIDE SEQUENCE [LARGE SCALE GENOMIC DNA]</scope>
    <source>
        <strain evidence="5">BM301</strain>
    </source>
</reference>
<organism evidence="5 6">
    <name type="scientific">Sedimenticola selenatireducens</name>
    <dbReference type="NCBI Taxonomy" id="191960"/>
    <lineage>
        <taxon>Bacteria</taxon>
        <taxon>Pseudomonadati</taxon>
        <taxon>Pseudomonadota</taxon>
        <taxon>Gammaproteobacteria</taxon>
        <taxon>Chromatiales</taxon>
        <taxon>Sedimenticolaceae</taxon>
        <taxon>Sedimenticola</taxon>
    </lineage>
</organism>
<dbReference type="InterPro" id="IPR050582">
    <property type="entry name" value="HAD-like_SerB"/>
</dbReference>
<keyword evidence="1" id="KW-0479">Metal-binding</keyword>
<sequence>MARQSSWPVPPAHPVATGPNSREGVRNMSLTPAFAFFDVDETLITEKSMFSMLHEIEKHLGGINASDIKHRLQTMAKAGEARAEVNLAYYRALAGLPCCEVQQIAADYISKRLQTDTMAPYLIQPVVTQLRRLQSNGITPVFLSGSAVDFLIPLADHLNVSHILATQLKVDKAGHYTGEIVSQPMIGDGKRQALINFASQHQSPLSDCYAFGDHSSDAEYLSLVGMARIVSGNSQLEQQAQQQGWPIIQRPEATPLPLATV</sequence>
<accession>A0A2N6CVK3</accession>
<dbReference type="Gene3D" id="3.40.50.1000">
    <property type="entry name" value="HAD superfamily/HAD-like"/>
    <property type="match status" value="1"/>
</dbReference>
<dbReference type="InterPro" id="IPR036412">
    <property type="entry name" value="HAD-like_sf"/>
</dbReference>
<evidence type="ECO:0000256" key="3">
    <source>
        <dbReference type="ARBA" id="ARBA00022842"/>
    </source>
</evidence>
<dbReference type="InterPro" id="IPR023214">
    <property type="entry name" value="HAD_sf"/>
</dbReference>
<evidence type="ECO:0000313" key="5">
    <source>
        <dbReference type="EMBL" id="PLX61234.1"/>
    </source>
</evidence>
<dbReference type="PANTHER" id="PTHR43344:SF13">
    <property type="entry name" value="PHOSPHATASE RV3661-RELATED"/>
    <property type="match status" value="1"/>
</dbReference>
<dbReference type="Proteomes" id="UP000235015">
    <property type="component" value="Unassembled WGS sequence"/>
</dbReference>
<dbReference type="NCBIfam" id="TIGR01490">
    <property type="entry name" value="HAD-SF-IB-hyp1"/>
    <property type="match status" value="1"/>
</dbReference>
<dbReference type="PANTHER" id="PTHR43344">
    <property type="entry name" value="PHOSPHOSERINE PHOSPHATASE"/>
    <property type="match status" value="1"/>
</dbReference>
<proteinExistence type="predicted"/>
<dbReference type="SUPFAM" id="SSF56784">
    <property type="entry name" value="HAD-like"/>
    <property type="match status" value="1"/>
</dbReference>
<evidence type="ECO:0000256" key="4">
    <source>
        <dbReference type="SAM" id="MobiDB-lite"/>
    </source>
</evidence>
<dbReference type="NCBIfam" id="TIGR01488">
    <property type="entry name" value="HAD-SF-IB"/>
    <property type="match status" value="1"/>
</dbReference>
<dbReference type="Gene3D" id="1.20.1440.100">
    <property type="entry name" value="SG protein - dephosphorylation function"/>
    <property type="match status" value="1"/>
</dbReference>